<dbReference type="InterPro" id="IPR013096">
    <property type="entry name" value="Cupin_2"/>
</dbReference>
<dbReference type="PANTHER" id="PTHR36448">
    <property type="entry name" value="BLR7373 PROTEIN"/>
    <property type="match status" value="1"/>
</dbReference>
<feature type="domain" description="Cupin type-2" evidence="2">
    <location>
        <begin position="67"/>
        <end position="118"/>
    </location>
</feature>
<dbReference type="RefSeq" id="WP_378478785.1">
    <property type="nucleotide sequence ID" value="NZ_JBHUIW010000019.1"/>
</dbReference>
<dbReference type="Proteomes" id="UP001597314">
    <property type="component" value="Unassembled WGS sequence"/>
</dbReference>
<evidence type="ECO:0000256" key="1">
    <source>
        <dbReference type="SAM" id="MobiDB-lite"/>
    </source>
</evidence>
<evidence type="ECO:0000313" key="4">
    <source>
        <dbReference type="Proteomes" id="UP001597314"/>
    </source>
</evidence>
<gene>
    <name evidence="3" type="ORF">ACFSOX_15855</name>
</gene>
<dbReference type="PANTHER" id="PTHR36448:SF2">
    <property type="entry name" value="CUPIN TYPE-1 DOMAIN-CONTAINING PROTEIN"/>
    <property type="match status" value="1"/>
</dbReference>
<feature type="compositionally biased region" description="Basic residues" evidence="1">
    <location>
        <begin position="206"/>
        <end position="215"/>
    </location>
</feature>
<dbReference type="Pfam" id="PF07883">
    <property type="entry name" value="Cupin_2"/>
    <property type="match status" value="1"/>
</dbReference>
<evidence type="ECO:0000259" key="2">
    <source>
        <dbReference type="Pfam" id="PF07883"/>
    </source>
</evidence>
<dbReference type="EMBL" id="JBHUIW010000019">
    <property type="protein sequence ID" value="MFD2183630.1"/>
    <property type="molecule type" value="Genomic_DNA"/>
</dbReference>
<dbReference type="InterPro" id="IPR047121">
    <property type="entry name" value="YjiB-like"/>
</dbReference>
<comment type="caution">
    <text evidence="3">The sequence shown here is derived from an EMBL/GenBank/DDBJ whole genome shotgun (WGS) entry which is preliminary data.</text>
</comment>
<reference evidence="4" key="1">
    <citation type="journal article" date="2019" name="Int. J. Syst. Evol. Microbiol.">
        <title>The Global Catalogue of Microorganisms (GCM) 10K type strain sequencing project: providing services to taxonomists for standard genome sequencing and annotation.</title>
        <authorList>
            <consortium name="The Broad Institute Genomics Platform"/>
            <consortium name="The Broad Institute Genome Sequencing Center for Infectious Disease"/>
            <person name="Wu L."/>
            <person name="Ma J."/>
        </authorList>
    </citation>
    <scope>NUCLEOTIDE SEQUENCE [LARGE SCALE GENOMIC DNA]</scope>
    <source>
        <strain evidence="4">CGMCC 1.6774</strain>
    </source>
</reference>
<dbReference type="InterPro" id="IPR014710">
    <property type="entry name" value="RmlC-like_jellyroll"/>
</dbReference>
<proteinExistence type="predicted"/>
<feature type="region of interest" description="Disordered" evidence="1">
    <location>
        <begin position="192"/>
        <end position="215"/>
    </location>
</feature>
<dbReference type="Gene3D" id="2.60.120.10">
    <property type="entry name" value="Jelly Rolls"/>
    <property type="match status" value="1"/>
</dbReference>
<dbReference type="CDD" id="cd02219">
    <property type="entry name" value="cupin_YjlB-like"/>
    <property type="match status" value="1"/>
</dbReference>
<dbReference type="SUPFAM" id="SSF51182">
    <property type="entry name" value="RmlC-like cupins"/>
    <property type="match status" value="1"/>
</dbReference>
<keyword evidence="4" id="KW-1185">Reference proteome</keyword>
<protein>
    <submittedName>
        <fullName evidence="3">Cupin domain-containing protein</fullName>
    </submittedName>
</protein>
<dbReference type="InterPro" id="IPR011051">
    <property type="entry name" value="RmlC_Cupin_sf"/>
</dbReference>
<evidence type="ECO:0000313" key="3">
    <source>
        <dbReference type="EMBL" id="MFD2183630.1"/>
    </source>
</evidence>
<organism evidence="3 4">
    <name type="scientific">Rhodoplanes azumiensis</name>
    <dbReference type="NCBI Taxonomy" id="1897628"/>
    <lineage>
        <taxon>Bacteria</taxon>
        <taxon>Pseudomonadati</taxon>
        <taxon>Pseudomonadota</taxon>
        <taxon>Alphaproteobacteria</taxon>
        <taxon>Hyphomicrobiales</taxon>
        <taxon>Nitrobacteraceae</taxon>
        <taxon>Rhodoplanes</taxon>
    </lineage>
</organism>
<accession>A0ABW5AN72</accession>
<name>A0ABW5AN72_9BRAD</name>
<sequence>MHAKSPRHPPETFKLDDDGVVPNNSVLSLVVFRDAIDLKGSAHPEDLIEKAFQRHGWVGVWRNGIYPYTHYHSRTHEVMAIARGRARVRFGGDKGTEIDLKVGDVVVLPAGTGHQRVSATADLVVIGAYPPTGTYDLCRGSKAEHTKATAAIPKVPLPTSDPVHGKAGALVKLWATETQAAAEARHIAEAKHPAETVSAAQAHPPAARRRGEHAA</sequence>